<reference evidence="1 2" key="1">
    <citation type="journal article" date="2011" name="PLoS Genet.">
        <title>Comparative genomic analysis of human fungal pathogens causing paracoccidioidomycosis.</title>
        <authorList>
            <person name="Desjardins C.A."/>
            <person name="Champion M.D."/>
            <person name="Holder J.W."/>
            <person name="Muszewska A."/>
            <person name="Goldberg J."/>
            <person name="Bailao A.M."/>
            <person name="Brigido M.M."/>
            <person name="Ferreira M.E."/>
            <person name="Garcia A.M."/>
            <person name="Grynberg M."/>
            <person name="Gujja S."/>
            <person name="Heiman D.I."/>
            <person name="Henn M.R."/>
            <person name="Kodira C.D."/>
            <person name="Leon-Narvaez H."/>
            <person name="Longo L.V."/>
            <person name="Ma L.J."/>
            <person name="Malavazi I."/>
            <person name="Matsuo A.L."/>
            <person name="Morais F.V."/>
            <person name="Pereira M."/>
            <person name="Rodriguez-Brito S."/>
            <person name="Sakthikumar S."/>
            <person name="Salem-Izacc S.M."/>
            <person name="Sykes S.M."/>
            <person name="Teixeira M.M."/>
            <person name="Vallejo M.C."/>
            <person name="Walter M.E."/>
            <person name="Yandava C."/>
            <person name="Young S."/>
            <person name="Zeng Q."/>
            <person name="Zucker J."/>
            <person name="Felipe M.S."/>
            <person name="Goldman G.H."/>
            <person name="Haas B.J."/>
            <person name="McEwen J.G."/>
            <person name="Nino-Vega G."/>
            <person name="Puccia R."/>
            <person name="San-Blas G."/>
            <person name="Soares C.M."/>
            <person name="Birren B.W."/>
            <person name="Cuomo C.A."/>
        </authorList>
    </citation>
    <scope>NUCLEOTIDE SEQUENCE [LARGE SCALE GENOMIC DNA]</scope>
    <source>
        <strain evidence="2">ATCC MYA-826 / Pb01</strain>
    </source>
</reference>
<accession>C1GT43</accession>
<evidence type="ECO:0000313" key="1">
    <source>
        <dbReference type="EMBL" id="EEH39226.2"/>
    </source>
</evidence>
<gene>
    <name evidence="1" type="ORF">PAAG_01688</name>
</gene>
<proteinExistence type="predicted"/>
<dbReference type="KEGG" id="pbl:PAAG_01688"/>
<dbReference type="HOGENOM" id="CLU_2210785_0_0_1"/>
<keyword evidence="2" id="KW-1185">Reference proteome</keyword>
<evidence type="ECO:0000313" key="2">
    <source>
        <dbReference type="Proteomes" id="UP000002059"/>
    </source>
</evidence>
<dbReference type="RefSeq" id="XP_015701322.1">
    <property type="nucleotide sequence ID" value="XM_015844414.1"/>
</dbReference>
<sequence length="107" mass="12129">MSDSTNVATHPTHLGSSVVHSEQRDALCEAILSSSNRLLHSTRMRAFSRDLVPDIFFLRLISWQLPWRQLFAKNAMDKGFWSPKSTDHHRRCRISFLGGSFVVGTGD</sequence>
<dbReference type="Proteomes" id="UP000002059">
    <property type="component" value="Partially assembled WGS sequence"/>
</dbReference>
<dbReference type="VEuPathDB" id="FungiDB:PAAG_01688"/>
<organism evidence="1 2">
    <name type="scientific">Paracoccidioides lutzii (strain ATCC MYA-826 / Pb01)</name>
    <name type="common">Paracoccidioides brasiliensis</name>
    <dbReference type="NCBI Taxonomy" id="502779"/>
    <lineage>
        <taxon>Eukaryota</taxon>
        <taxon>Fungi</taxon>
        <taxon>Dikarya</taxon>
        <taxon>Ascomycota</taxon>
        <taxon>Pezizomycotina</taxon>
        <taxon>Eurotiomycetes</taxon>
        <taxon>Eurotiomycetidae</taxon>
        <taxon>Onygenales</taxon>
        <taxon>Ajellomycetaceae</taxon>
        <taxon>Paracoccidioides</taxon>
    </lineage>
</organism>
<dbReference type="GeneID" id="9099981"/>
<name>C1GT43_PARBA</name>
<dbReference type="AlphaFoldDB" id="C1GT43"/>
<protein>
    <submittedName>
        <fullName evidence="1">Uncharacterized protein</fullName>
    </submittedName>
</protein>
<dbReference type="EMBL" id="KN293994">
    <property type="protein sequence ID" value="EEH39226.2"/>
    <property type="molecule type" value="Genomic_DNA"/>
</dbReference>